<dbReference type="RefSeq" id="XP_017998624.1">
    <property type="nucleotide sequence ID" value="XM_018144373.1"/>
</dbReference>
<name>A0A0N0NKX7_9EURO</name>
<dbReference type="Proteomes" id="UP000038010">
    <property type="component" value="Unassembled WGS sequence"/>
</dbReference>
<dbReference type="OrthoDB" id="5373426at2759"/>
<accession>A0A0N0NKX7</accession>
<keyword evidence="3" id="KW-1185">Reference proteome</keyword>
<keyword evidence="1" id="KW-0472">Membrane</keyword>
<comment type="caution">
    <text evidence="2">The sequence shown here is derived from an EMBL/GenBank/DDBJ whole genome shotgun (WGS) entry which is preliminary data.</text>
</comment>
<dbReference type="STRING" id="1664694.A0A0N0NKX7"/>
<dbReference type="VEuPathDB" id="FungiDB:AB675_4247"/>
<proteinExistence type="predicted"/>
<protein>
    <submittedName>
        <fullName evidence="2">Uncharacterized protein</fullName>
    </submittedName>
</protein>
<sequence>MESAHEKEHLTNGHDHGVLDGDAAGLKRVLYKRKIPLRTRIVWRIEDFVDDIDWMHILCKTILFSYFFFVCYIAWQVLPVRGHWTRPGQFDKIPIVYQTFGNYFSKYEGFAQCDIKATDLYHPPTFDLEGSYSHGGYCSRRADLLESMSNGGRIGFDAPYTAADCHYRWYTIDEICMILERFDAVVFVGDSSLQNIYNGFNILLRQDLATGALKSWEMDGNLLDSCYCDAQFNTPACAEHFVTSSHEVNENTPSIGSPYTCSRFPHAMLRIEGSPASGKIYEQFKKLVLRVPRSNYKPVPVVHSLAPGAFSLDQASKSLHEFLDLADASKRKTPMLWVGPTAAGHIEIKNRKGNQEIWDYDRGMAEDARKNDIEVLKMWNMTVQASSFDGIGFGEKVAITQAVMVINWLSRLESS</sequence>
<keyword evidence="1" id="KW-1133">Transmembrane helix</keyword>
<dbReference type="GeneID" id="28736253"/>
<reference evidence="2 3" key="1">
    <citation type="submission" date="2015-06" db="EMBL/GenBank/DDBJ databases">
        <title>Draft genome of the ant-associated black yeast Phialophora attae CBS 131958.</title>
        <authorList>
            <person name="Moreno L.F."/>
            <person name="Stielow B.J."/>
            <person name="de Hoog S."/>
            <person name="Vicente V.A."/>
            <person name="Weiss V.A."/>
            <person name="de Vries M."/>
            <person name="Cruz L.M."/>
            <person name="Souza E.M."/>
        </authorList>
    </citation>
    <scope>NUCLEOTIDE SEQUENCE [LARGE SCALE GENOMIC DNA]</scope>
    <source>
        <strain evidence="2 3">CBS 131958</strain>
    </source>
</reference>
<dbReference type="AlphaFoldDB" id="A0A0N0NKX7"/>
<gene>
    <name evidence="2" type="ORF">AB675_4247</name>
</gene>
<feature type="transmembrane region" description="Helical" evidence="1">
    <location>
        <begin position="54"/>
        <end position="75"/>
    </location>
</feature>
<organism evidence="2 3">
    <name type="scientific">Cyphellophora attinorum</name>
    <dbReference type="NCBI Taxonomy" id="1664694"/>
    <lineage>
        <taxon>Eukaryota</taxon>
        <taxon>Fungi</taxon>
        <taxon>Dikarya</taxon>
        <taxon>Ascomycota</taxon>
        <taxon>Pezizomycotina</taxon>
        <taxon>Eurotiomycetes</taxon>
        <taxon>Chaetothyriomycetidae</taxon>
        <taxon>Chaetothyriales</taxon>
        <taxon>Cyphellophoraceae</taxon>
        <taxon>Cyphellophora</taxon>
    </lineage>
</organism>
<evidence type="ECO:0000256" key="1">
    <source>
        <dbReference type="SAM" id="Phobius"/>
    </source>
</evidence>
<keyword evidence="1" id="KW-0812">Transmembrane</keyword>
<evidence type="ECO:0000313" key="2">
    <source>
        <dbReference type="EMBL" id="KPI38661.1"/>
    </source>
</evidence>
<evidence type="ECO:0000313" key="3">
    <source>
        <dbReference type="Proteomes" id="UP000038010"/>
    </source>
</evidence>
<dbReference type="EMBL" id="LFJN01000018">
    <property type="protein sequence ID" value="KPI38661.1"/>
    <property type="molecule type" value="Genomic_DNA"/>
</dbReference>